<accession>A0A2S3R942</accession>
<proteinExistence type="predicted"/>
<gene>
    <name evidence="2" type="ORF">CRN52_00380</name>
</gene>
<dbReference type="GO" id="GO:0016020">
    <property type="term" value="C:membrane"/>
    <property type="evidence" value="ECO:0007669"/>
    <property type="project" value="GOC"/>
</dbReference>
<evidence type="ECO:0000259" key="1">
    <source>
        <dbReference type="Pfam" id="PF03372"/>
    </source>
</evidence>
<dbReference type="PANTHER" id="PTHR14859">
    <property type="entry name" value="CALCOFLUOR WHITE HYPERSENSITIVE PROTEIN PRECURSOR"/>
    <property type="match status" value="1"/>
</dbReference>
<evidence type="ECO:0000313" key="3">
    <source>
        <dbReference type="Proteomes" id="UP000237466"/>
    </source>
</evidence>
<feature type="domain" description="Endonuclease/exonuclease/phosphatase" evidence="1">
    <location>
        <begin position="30"/>
        <end position="280"/>
    </location>
</feature>
<dbReference type="InterPro" id="IPR051916">
    <property type="entry name" value="GPI-anchor_lipid_remodeler"/>
</dbReference>
<dbReference type="EMBL" id="PDGH01000005">
    <property type="protein sequence ID" value="POB50214.1"/>
    <property type="molecule type" value="Genomic_DNA"/>
</dbReference>
<dbReference type="Gene3D" id="3.60.10.10">
    <property type="entry name" value="Endonuclease/exonuclease/phosphatase"/>
    <property type="match status" value="1"/>
</dbReference>
<dbReference type="AlphaFoldDB" id="A0A2S3R942"/>
<dbReference type="GO" id="GO:0006506">
    <property type="term" value="P:GPI anchor biosynthetic process"/>
    <property type="evidence" value="ECO:0007669"/>
    <property type="project" value="TreeGrafter"/>
</dbReference>
<dbReference type="InterPro" id="IPR036691">
    <property type="entry name" value="Endo/exonu/phosph_ase_sf"/>
</dbReference>
<dbReference type="Pfam" id="PF03372">
    <property type="entry name" value="Exo_endo_phos"/>
    <property type="match status" value="1"/>
</dbReference>
<dbReference type="PANTHER" id="PTHR14859:SF15">
    <property type="entry name" value="ENDONUCLEASE_EXONUCLEASE_PHOSPHATASE DOMAIN-CONTAINING PROTEIN"/>
    <property type="match status" value="1"/>
</dbReference>
<dbReference type="Proteomes" id="UP000237466">
    <property type="component" value="Unassembled WGS sequence"/>
</dbReference>
<protein>
    <recommendedName>
        <fullName evidence="1">Endonuclease/exonuclease/phosphatase domain-containing protein</fullName>
    </recommendedName>
</protein>
<sequence>MITIASCNLFNFLAPPGAYYEFSNILTDNEWNKKTTWLTQQLRAMNADVVAFQEVFSPDALNTLTSDLGYPYFVCLDTPHVTDEFIYSKPVLAIASRWPVIESRLVRFKDCFGDYSENSDSVTDNKEFSRLPLHAVIELPIIGLCDVITLHLKSQRPTRWQTQQIDQADNTPPSDPVGSWLSTVQRGWEAVLLSQYIKKIYASHARPMVIMGDFNANINSTELKPFVDESNTPLLKDVRDWLREQPIFTDEAQKATHYHGSQGLILDYLLLSEEFAQQNALQRGKITHLVVWDKHLVNPSFEVDQFASDHAFVAVTIDALDTPNHWLDSR</sequence>
<dbReference type="SUPFAM" id="SSF56219">
    <property type="entry name" value="DNase I-like"/>
    <property type="match status" value="1"/>
</dbReference>
<comment type="caution">
    <text evidence="2">The sequence shown here is derived from an EMBL/GenBank/DDBJ whole genome shotgun (WGS) entry which is preliminary data.</text>
</comment>
<dbReference type="InterPro" id="IPR005135">
    <property type="entry name" value="Endo/exonuclease/phosphatase"/>
</dbReference>
<name>A0A2S3R942_VIBVL</name>
<reference evidence="2 3" key="1">
    <citation type="journal article" date="2018" name="Front. Microbiol.">
        <title>Phylogeny of Vibrio vulnificus from the Analysis of the Core-Genome: Implications for Intra-Species Taxonomy.</title>
        <authorList>
            <person name="Roig F.J."/>
            <person name="Gonzalez-Candelas F."/>
            <person name="Sanjuan E."/>
            <person name="Fouz B."/>
            <person name="Feil E.J."/>
            <person name="Llorens C."/>
            <person name="Baker-Austin C."/>
            <person name="Oliver J.D."/>
            <person name="Danin-Poleg Y."/>
            <person name="Gibas C.J."/>
            <person name="Kashi Y."/>
            <person name="Gulig P.A."/>
            <person name="Morrison S.S."/>
            <person name="Amaro C."/>
        </authorList>
    </citation>
    <scope>NUCLEOTIDE SEQUENCE [LARGE SCALE GENOMIC DNA]</scope>
    <source>
        <strain evidence="2 3">CECT4608</strain>
    </source>
</reference>
<evidence type="ECO:0000313" key="2">
    <source>
        <dbReference type="EMBL" id="POB50214.1"/>
    </source>
</evidence>
<dbReference type="GO" id="GO:0003824">
    <property type="term" value="F:catalytic activity"/>
    <property type="evidence" value="ECO:0007669"/>
    <property type="project" value="InterPro"/>
</dbReference>
<organism evidence="2 3">
    <name type="scientific">Vibrio vulnificus</name>
    <dbReference type="NCBI Taxonomy" id="672"/>
    <lineage>
        <taxon>Bacteria</taxon>
        <taxon>Pseudomonadati</taxon>
        <taxon>Pseudomonadota</taxon>
        <taxon>Gammaproteobacteria</taxon>
        <taxon>Vibrionales</taxon>
        <taxon>Vibrionaceae</taxon>
        <taxon>Vibrio</taxon>
    </lineage>
</organism>
<dbReference type="RefSeq" id="WP_103199560.1">
    <property type="nucleotide sequence ID" value="NZ_JASMUA010000008.1"/>
</dbReference>